<feature type="compositionally biased region" description="Low complexity" evidence="2">
    <location>
        <begin position="425"/>
        <end position="436"/>
    </location>
</feature>
<feature type="compositionally biased region" description="Basic residues" evidence="2">
    <location>
        <begin position="437"/>
        <end position="447"/>
    </location>
</feature>
<dbReference type="RefSeq" id="WP_135797813.1">
    <property type="nucleotide sequence ID" value="NZ_CP027565.1"/>
</dbReference>
<evidence type="ECO:0000259" key="4">
    <source>
        <dbReference type="Pfam" id="PF25888"/>
    </source>
</evidence>
<feature type="region of interest" description="Disordered" evidence="2">
    <location>
        <begin position="256"/>
        <end position="281"/>
    </location>
</feature>
<dbReference type="EMBL" id="JAAAMQ010000021">
    <property type="protein sequence ID" value="NBA12231.1"/>
    <property type="molecule type" value="Genomic_DNA"/>
</dbReference>
<organism evidence="5 6">
    <name type="scientific">Weissella confusa</name>
    <name type="common">Lactobacillus confusus</name>
    <dbReference type="NCBI Taxonomy" id="1583"/>
    <lineage>
        <taxon>Bacteria</taxon>
        <taxon>Bacillati</taxon>
        <taxon>Bacillota</taxon>
        <taxon>Bacilli</taxon>
        <taxon>Lactobacillales</taxon>
        <taxon>Lactobacillaceae</taxon>
        <taxon>Weissella</taxon>
    </lineage>
</organism>
<evidence type="ECO:0000256" key="2">
    <source>
        <dbReference type="SAM" id="MobiDB-lite"/>
    </source>
</evidence>
<accession>A0AAJ2Z0B9</accession>
<evidence type="ECO:0000256" key="1">
    <source>
        <dbReference type="ARBA" id="ARBA00093462"/>
    </source>
</evidence>
<feature type="compositionally biased region" description="Polar residues" evidence="2">
    <location>
        <begin position="266"/>
        <end position="281"/>
    </location>
</feature>
<dbReference type="InterPro" id="IPR006343">
    <property type="entry name" value="DnaB/C_C"/>
</dbReference>
<evidence type="ECO:0000259" key="3">
    <source>
        <dbReference type="Pfam" id="PF07261"/>
    </source>
</evidence>
<dbReference type="GO" id="GO:0004386">
    <property type="term" value="F:helicase activity"/>
    <property type="evidence" value="ECO:0007669"/>
    <property type="project" value="UniProtKB-KW"/>
</dbReference>
<reference evidence="5" key="1">
    <citation type="submission" date="2020-01" db="EMBL/GenBank/DDBJ databases">
        <title>First Reported Case and Whole Genome of Weissella confusa in an Equid.</title>
        <authorList>
            <person name="Little S.V."/>
            <person name="Lawhon S.D."/>
        </authorList>
    </citation>
    <scope>NUCLEOTIDE SEQUENCE</scope>
    <source>
        <strain evidence="5">718955</strain>
    </source>
</reference>
<dbReference type="InterPro" id="IPR058660">
    <property type="entry name" value="WHD_DnaB"/>
</dbReference>
<gene>
    <name evidence="5" type="ORF">GTU77_08405</name>
</gene>
<feature type="compositionally biased region" description="Polar residues" evidence="2">
    <location>
        <begin position="394"/>
        <end position="404"/>
    </location>
</feature>
<proteinExistence type="inferred from homology"/>
<dbReference type="AlphaFoldDB" id="A0AAJ2Z0B9"/>
<keyword evidence="5" id="KW-0378">Hydrolase</keyword>
<dbReference type="Pfam" id="PF07261">
    <property type="entry name" value="DnaB_2"/>
    <property type="match status" value="1"/>
</dbReference>
<sequence length="447" mass="50165">MAEFSIRQHYRLMYDEPINLGAVQSLTKVYLPIIGRDAFTLYLAWAMMGETPDAQNQHVDLLDQLAISQHDFLSARQNLEGMGLIKTYRQDTSFGSQWVYRLFPPMTMKAFLADTMLSSLLAHYLGDELFQQLVEDIKPKDATIPGVNVSTTFFDMMGNVSFEKLPDAPLSNDDTKSDLQKELHQSAKSVDVALLTDMLRTFGVSASAIRKHEADLTIVKNLYGLGDVDLVRVIQATITPDNGIDMDAIRTMLKKSYQSEQRHQNETGSNKPVESTQNTDVKSPAEAIIQSAKNTAPLVFLKNLREVSGGFVTDAEVKALEDIAQLDKVAPEVLNVMLYELTVVEKKATLNKALLQTIVNDWAQAKVTTAVGALEYLQRRAKSRQTKQEKQVAGRTNRQWQRPTQVKETRPDWENQTASTVSEEAAQAAKDQLAQLRARRQQTNKEN</sequence>
<feature type="domain" description="Replicative helicase loading/DNA remodeling protein DnaB N-terminal winged helix" evidence="4">
    <location>
        <begin position="8"/>
        <end position="255"/>
    </location>
</feature>
<dbReference type="Pfam" id="PF25888">
    <property type="entry name" value="WHD_DnaB"/>
    <property type="match status" value="1"/>
</dbReference>
<evidence type="ECO:0000313" key="5">
    <source>
        <dbReference type="EMBL" id="NBA12231.1"/>
    </source>
</evidence>
<comment type="similarity">
    <text evidence="1">Belongs to the DnaB/DnaD family.</text>
</comment>
<name>A0AAJ2Z0B9_WEICO</name>
<keyword evidence="5" id="KW-0067">ATP-binding</keyword>
<comment type="caution">
    <text evidence="5">The sequence shown here is derived from an EMBL/GenBank/DDBJ whole genome shotgun (WGS) entry which is preliminary data.</text>
</comment>
<keyword evidence="5" id="KW-0347">Helicase</keyword>
<keyword evidence="5" id="KW-0547">Nucleotide-binding</keyword>
<evidence type="ECO:0000313" key="6">
    <source>
        <dbReference type="Proteomes" id="UP000719917"/>
    </source>
</evidence>
<dbReference type="Proteomes" id="UP000719917">
    <property type="component" value="Unassembled WGS sequence"/>
</dbReference>
<protein>
    <submittedName>
        <fullName evidence="5">Helicase DnaB</fullName>
    </submittedName>
</protein>
<feature type="domain" description="DnaB/C C-terminal" evidence="3">
    <location>
        <begin position="305"/>
        <end position="376"/>
    </location>
</feature>
<feature type="region of interest" description="Disordered" evidence="2">
    <location>
        <begin position="384"/>
        <end position="447"/>
    </location>
</feature>